<evidence type="ECO:0000256" key="1">
    <source>
        <dbReference type="ARBA" id="ARBA00004651"/>
    </source>
</evidence>
<comment type="similarity">
    <text evidence="6">Belongs to the ABC-4 integral membrane protein family.</text>
</comment>
<feature type="domain" description="MacB-like periplasmic core" evidence="9">
    <location>
        <begin position="21"/>
        <end position="247"/>
    </location>
</feature>
<evidence type="ECO:0000256" key="4">
    <source>
        <dbReference type="ARBA" id="ARBA00022989"/>
    </source>
</evidence>
<name>A0ABW7CAH2_9CYAN</name>
<dbReference type="Pfam" id="PF12704">
    <property type="entry name" value="MacB_PCD"/>
    <property type="match status" value="1"/>
</dbReference>
<feature type="transmembrane region" description="Helical" evidence="7">
    <location>
        <begin position="368"/>
        <end position="388"/>
    </location>
</feature>
<feature type="transmembrane region" description="Helical" evidence="7">
    <location>
        <begin position="281"/>
        <end position="306"/>
    </location>
</feature>
<evidence type="ECO:0000256" key="2">
    <source>
        <dbReference type="ARBA" id="ARBA00022475"/>
    </source>
</evidence>
<dbReference type="PANTHER" id="PTHR30572">
    <property type="entry name" value="MEMBRANE COMPONENT OF TRANSPORTER-RELATED"/>
    <property type="match status" value="1"/>
</dbReference>
<evidence type="ECO:0000259" key="9">
    <source>
        <dbReference type="Pfam" id="PF12704"/>
    </source>
</evidence>
<keyword evidence="3 7" id="KW-0812">Transmembrane</keyword>
<evidence type="ECO:0000313" key="10">
    <source>
        <dbReference type="EMBL" id="MFG3818159.1"/>
    </source>
</evidence>
<keyword evidence="2" id="KW-1003">Cell membrane</keyword>
<evidence type="ECO:0000256" key="3">
    <source>
        <dbReference type="ARBA" id="ARBA00022692"/>
    </source>
</evidence>
<dbReference type="RefSeq" id="WP_190353414.1">
    <property type="nucleotide sequence ID" value="NZ_JAZAQF010000059.1"/>
</dbReference>
<organism evidence="10 11">
    <name type="scientific">Limnothrix redekei LRLZ20PSL1</name>
    <dbReference type="NCBI Taxonomy" id="3112953"/>
    <lineage>
        <taxon>Bacteria</taxon>
        <taxon>Bacillati</taxon>
        <taxon>Cyanobacteriota</taxon>
        <taxon>Cyanophyceae</taxon>
        <taxon>Pseudanabaenales</taxon>
        <taxon>Pseudanabaenaceae</taxon>
        <taxon>Limnothrix</taxon>
    </lineage>
</organism>
<evidence type="ECO:0000259" key="8">
    <source>
        <dbReference type="Pfam" id="PF02687"/>
    </source>
</evidence>
<proteinExistence type="inferred from homology"/>
<keyword evidence="4 7" id="KW-1133">Transmembrane helix</keyword>
<protein>
    <submittedName>
        <fullName evidence="10">ABC transporter permease</fullName>
    </submittedName>
</protein>
<comment type="caution">
    <text evidence="10">The sequence shown here is derived from an EMBL/GenBank/DDBJ whole genome shotgun (WGS) entry which is preliminary data.</text>
</comment>
<dbReference type="EMBL" id="JAZAQF010000059">
    <property type="protein sequence ID" value="MFG3818159.1"/>
    <property type="molecule type" value="Genomic_DNA"/>
</dbReference>
<dbReference type="Pfam" id="PF02687">
    <property type="entry name" value="FtsX"/>
    <property type="match status" value="1"/>
</dbReference>
<feature type="domain" description="ABC3 transporter permease C-terminal" evidence="8">
    <location>
        <begin position="285"/>
        <end position="398"/>
    </location>
</feature>
<comment type="subcellular location">
    <subcellularLocation>
        <location evidence="1">Cell membrane</location>
        <topology evidence="1">Multi-pass membrane protein</topology>
    </subcellularLocation>
</comment>
<evidence type="ECO:0000256" key="5">
    <source>
        <dbReference type="ARBA" id="ARBA00023136"/>
    </source>
</evidence>
<dbReference type="InterPro" id="IPR050250">
    <property type="entry name" value="Macrolide_Exporter_MacB"/>
</dbReference>
<evidence type="ECO:0000256" key="7">
    <source>
        <dbReference type="SAM" id="Phobius"/>
    </source>
</evidence>
<accession>A0ABW7CAH2</accession>
<dbReference type="Proteomes" id="UP001604335">
    <property type="component" value="Unassembled WGS sequence"/>
</dbReference>
<reference evidence="11" key="1">
    <citation type="journal article" date="2024" name="Algal Res.">
        <title>Biochemical, toxicological and genomic investigation of a high-biomass producing Limnothrix strain isolated from Italian shallow drinking water reservoir.</title>
        <authorList>
            <person name="Simonazzi M."/>
            <person name="Shishido T.K."/>
            <person name="Delbaje E."/>
            <person name="Wahlsten M."/>
            <person name="Fewer D.P."/>
            <person name="Sivonen K."/>
            <person name="Pezzolesi L."/>
            <person name="Pistocchi R."/>
        </authorList>
    </citation>
    <scope>NUCLEOTIDE SEQUENCE [LARGE SCALE GENOMIC DNA]</scope>
    <source>
        <strain evidence="11">LRLZ20PSL1</strain>
    </source>
</reference>
<gene>
    <name evidence="10" type="ORF">VPK24_10980</name>
</gene>
<dbReference type="InterPro" id="IPR025857">
    <property type="entry name" value="MacB_PCD"/>
</dbReference>
<dbReference type="PANTHER" id="PTHR30572:SF4">
    <property type="entry name" value="ABC TRANSPORTER PERMEASE YTRF"/>
    <property type="match status" value="1"/>
</dbReference>
<sequence>MNLWESLKMAIATLAANKLRSSLTMLGIVIGNASVIATIGVGEGAQRFVTAEVQSLGPNTLFIRPGSPEADRRPLWPPQTLVLEDAEAISTEVPTVVAVAPELTGNEVVSYRGRNASVTVIGTTPDYTEVRDFQVDRGRFITKLDGQRVQRVVVLGSEVARQLFNGQDPIGQSVRVRNLRAEVIGVMQPKGSSFGMDMDMTVFLPLRTMANQLVGRRSPYGTSVSYISLSARDETVMRAAQFQIENLLRRRHKIVGEDDFTVRNQQDLQNTLGAITGTLQVMLVAIASISLLVGGIGITNIMLVSVAERTQEIGLRKAIGASQRDILMQFVIEATILASLGGAIGTAVGVGGLALVSVVTDLEAAPSSTAIGVAVGVSGGIGLFFGVIPAQQAAKLDPIVALRSA</sequence>
<keyword evidence="11" id="KW-1185">Reference proteome</keyword>
<dbReference type="InterPro" id="IPR003838">
    <property type="entry name" value="ABC3_permease_C"/>
</dbReference>
<keyword evidence="5 7" id="KW-0472">Membrane</keyword>
<evidence type="ECO:0000256" key="6">
    <source>
        <dbReference type="ARBA" id="ARBA00038076"/>
    </source>
</evidence>
<feature type="transmembrane region" description="Helical" evidence="7">
    <location>
        <begin position="327"/>
        <end position="356"/>
    </location>
</feature>
<evidence type="ECO:0000313" key="11">
    <source>
        <dbReference type="Proteomes" id="UP001604335"/>
    </source>
</evidence>